<evidence type="ECO:0000256" key="1">
    <source>
        <dbReference type="ARBA" id="ARBA00038232"/>
    </source>
</evidence>
<dbReference type="InterPro" id="IPR009057">
    <property type="entry name" value="Homeodomain-like_sf"/>
</dbReference>
<dbReference type="PANTHER" id="PTHR33795:SF1">
    <property type="entry name" value="INSERTION ELEMENT IS150 PROTEIN INSJ"/>
    <property type="match status" value="1"/>
</dbReference>
<dbReference type="SUPFAM" id="SSF48295">
    <property type="entry name" value="TrpR-like"/>
    <property type="match status" value="2"/>
</dbReference>
<name>A0A2H6CVE5_TETHA</name>
<evidence type="ECO:0000313" key="5">
    <source>
        <dbReference type="Proteomes" id="UP000236214"/>
    </source>
</evidence>
<dbReference type="GO" id="GO:0043565">
    <property type="term" value="F:sequence-specific DNA binding"/>
    <property type="evidence" value="ECO:0007669"/>
    <property type="project" value="InterPro"/>
</dbReference>
<dbReference type="Pfam" id="PF13518">
    <property type="entry name" value="HTH_28"/>
    <property type="match status" value="3"/>
</dbReference>
<comment type="similarity">
    <text evidence="1">Belongs to the IS150/IS1296 orfA family.</text>
</comment>
<dbReference type="RefSeq" id="WP_061841475.1">
    <property type="nucleotide sequence ID" value="NZ_BDEC01000078.1"/>
</dbReference>
<feature type="domain" description="Insertion element IS150 protein InsJ-like helix-turn-helix" evidence="3">
    <location>
        <begin position="130"/>
        <end position="180"/>
    </location>
</feature>
<feature type="domain" description="Insertion element IS150 protein InsJ-like helix-turn-helix" evidence="3">
    <location>
        <begin position="70"/>
        <end position="110"/>
    </location>
</feature>
<evidence type="ECO:0000256" key="2">
    <source>
        <dbReference type="SAM" id="MobiDB-lite"/>
    </source>
</evidence>
<dbReference type="PANTHER" id="PTHR33795">
    <property type="entry name" value="INSERTION ELEMENT IS150 PROTEIN INSJ"/>
    <property type="match status" value="1"/>
</dbReference>
<feature type="compositionally biased region" description="Basic and acidic residues" evidence="2">
    <location>
        <begin position="189"/>
        <end position="207"/>
    </location>
</feature>
<dbReference type="Gene3D" id="1.10.10.10">
    <property type="entry name" value="Winged helix-like DNA-binding domain superfamily/Winged helix DNA-binding domain"/>
    <property type="match status" value="3"/>
</dbReference>
<comment type="caution">
    <text evidence="4">The sequence shown here is derived from an EMBL/GenBank/DDBJ whole genome shotgun (WGS) entry which is preliminary data.</text>
</comment>
<protein>
    <recommendedName>
        <fullName evidence="3">Insertion element IS150 protein InsJ-like helix-turn-helix domain-containing protein</fullName>
    </recommendedName>
</protein>
<feature type="region of interest" description="Disordered" evidence="2">
    <location>
        <begin position="173"/>
        <end position="207"/>
    </location>
</feature>
<keyword evidence="5" id="KW-1185">Reference proteome</keyword>
<dbReference type="InterPro" id="IPR055247">
    <property type="entry name" value="InsJ-like_HTH"/>
</dbReference>
<sequence>MAKYLSKITVEEKIEIIEKFLNNKINYRQAAEEADVDKTTIRDWVALYENEGPLAFLPRKKYQRYTKKTKQAAVLDYLAGKGSLREIAQKYNLRSQTQLREWLKVYNTHGDFEVKEKLTMSGTRNTIQEERLKIVQDCLSQDKNYRQIATKYQVSYTQVYNWVKKYEKMGSAGLEDRRGQQKGSLPGRTPDEELRQELSREKQKSKELEMQVELLKKVKEHERRDRLD</sequence>
<dbReference type="InterPro" id="IPR010921">
    <property type="entry name" value="Trp_repressor/repl_initiator"/>
</dbReference>
<evidence type="ECO:0000313" key="4">
    <source>
        <dbReference type="EMBL" id="GBD68958.1"/>
    </source>
</evidence>
<dbReference type="EMBL" id="BDEC01000078">
    <property type="protein sequence ID" value="GBD68958.1"/>
    <property type="molecule type" value="Genomic_DNA"/>
</dbReference>
<dbReference type="InterPro" id="IPR036388">
    <property type="entry name" value="WH-like_DNA-bd_sf"/>
</dbReference>
<organism evidence="4 5">
    <name type="scientific">Tetragenococcus halophilus subsp. halophilus</name>
    <dbReference type="NCBI Taxonomy" id="1513897"/>
    <lineage>
        <taxon>Bacteria</taxon>
        <taxon>Bacillati</taxon>
        <taxon>Bacillota</taxon>
        <taxon>Bacilli</taxon>
        <taxon>Lactobacillales</taxon>
        <taxon>Enterococcaceae</taxon>
        <taxon>Tetragenococcus</taxon>
    </lineage>
</organism>
<dbReference type="SUPFAM" id="SSF46689">
    <property type="entry name" value="Homeodomain-like"/>
    <property type="match status" value="1"/>
</dbReference>
<reference evidence="4 5" key="1">
    <citation type="submission" date="2016-05" db="EMBL/GenBank/DDBJ databases">
        <title>Whole genome sequencing of Tetragenococcus halophilus subsp. halophilus NISL 7118.</title>
        <authorList>
            <person name="Shiwa Y."/>
            <person name="Nishimura I."/>
            <person name="Yoshikawa H."/>
            <person name="Koyama Y."/>
            <person name="Oguma T."/>
        </authorList>
    </citation>
    <scope>NUCLEOTIDE SEQUENCE [LARGE SCALE GENOMIC DNA]</scope>
    <source>
        <strain evidence="4 5">NISL 7118</strain>
    </source>
</reference>
<accession>A0A2H6CVE5</accession>
<dbReference type="AlphaFoldDB" id="A0A2H6CVE5"/>
<proteinExistence type="inferred from homology"/>
<feature type="domain" description="Insertion element IS150 protein InsJ-like helix-turn-helix" evidence="3">
    <location>
        <begin position="12"/>
        <end position="61"/>
    </location>
</feature>
<gene>
    <name evidence="4" type="ORF">TEHN7118_1764</name>
</gene>
<dbReference type="Proteomes" id="UP000236214">
    <property type="component" value="Unassembled WGS sequence"/>
</dbReference>
<dbReference type="InterPro" id="IPR052057">
    <property type="entry name" value="IS150/IS1296_orfA-like"/>
</dbReference>
<evidence type="ECO:0000259" key="3">
    <source>
        <dbReference type="Pfam" id="PF13518"/>
    </source>
</evidence>